<dbReference type="RefSeq" id="WP_071064566.1">
    <property type="nucleotide sequence ID" value="NZ_MAXA01000219.1"/>
</dbReference>
<reference evidence="3" key="1">
    <citation type="submission" date="2016-07" db="EMBL/GenBank/DDBJ databases">
        <title>Frankia sp. NRRL B-16219 Genome sequencing.</title>
        <authorList>
            <person name="Ghodhbane-Gtari F."/>
            <person name="Swanson E."/>
            <person name="Gueddou A."/>
            <person name="Louati M."/>
            <person name="Nouioui I."/>
            <person name="Hezbri K."/>
            <person name="Abebe-Akele F."/>
            <person name="Simpson S."/>
            <person name="Morris K."/>
            <person name="Thomas K."/>
            <person name="Gtari M."/>
            <person name="Tisa L.S."/>
        </authorList>
    </citation>
    <scope>NUCLEOTIDE SEQUENCE [LARGE SCALE GENOMIC DNA]</scope>
    <source>
        <strain evidence="3">NRRL B-16219</strain>
    </source>
</reference>
<gene>
    <name evidence="2" type="ORF">BBK14_19925</name>
</gene>
<dbReference type="AlphaFoldDB" id="A0A1S1Q207"/>
<comment type="caution">
    <text evidence="2">The sequence shown here is derived from an EMBL/GenBank/DDBJ whole genome shotgun (WGS) entry which is preliminary data.</text>
</comment>
<feature type="compositionally biased region" description="Low complexity" evidence="1">
    <location>
        <begin position="90"/>
        <end position="104"/>
    </location>
</feature>
<protein>
    <submittedName>
        <fullName evidence="2">Uncharacterized protein</fullName>
    </submittedName>
</protein>
<evidence type="ECO:0000313" key="2">
    <source>
        <dbReference type="EMBL" id="OHV27607.1"/>
    </source>
</evidence>
<proteinExistence type="predicted"/>
<evidence type="ECO:0000313" key="3">
    <source>
        <dbReference type="Proteomes" id="UP000179769"/>
    </source>
</evidence>
<evidence type="ECO:0000256" key="1">
    <source>
        <dbReference type="SAM" id="MobiDB-lite"/>
    </source>
</evidence>
<keyword evidence="3" id="KW-1185">Reference proteome</keyword>
<dbReference type="EMBL" id="MAXA01000219">
    <property type="protein sequence ID" value="OHV27607.1"/>
    <property type="molecule type" value="Genomic_DNA"/>
</dbReference>
<accession>A0A1S1Q207</accession>
<name>A0A1S1Q207_9ACTN</name>
<dbReference type="Proteomes" id="UP000179769">
    <property type="component" value="Unassembled WGS sequence"/>
</dbReference>
<sequence>MDILDPDLAARIGALGAADADGVGREACALFAAGYGRRDARDLARALHWLLRGNPLVCSSTQIMHALANGAGSARSGAMIPSPTLPDEPPAAGTLPARAPAAPPRGAVPSLAGLPALSDAQCAALAVALDLNHGLDQGTARADGSLPPHGATADLIKLLALGRRLALALELLRRPDYFLSEMYRGEELLIG</sequence>
<dbReference type="OrthoDB" id="9993421at2"/>
<organism evidence="2 3">
    <name type="scientific">Parafrankia soli</name>
    <dbReference type="NCBI Taxonomy" id="2599596"/>
    <lineage>
        <taxon>Bacteria</taxon>
        <taxon>Bacillati</taxon>
        <taxon>Actinomycetota</taxon>
        <taxon>Actinomycetes</taxon>
        <taxon>Frankiales</taxon>
        <taxon>Frankiaceae</taxon>
        <taxon>Parafrankia</taxon>
    </lineage>
</organism>
<feature type="region of interest" description="Disordered" evidence="1">
    <location>
        <begin position="79"/>
        <end position="104"/>
    </location>
</feature>